<gene>
    <name evidence="1" type="ORF">T10_8471</name>
</gene>
<sequence>MDESHSRNKSSLTNGFLLQSITVNLYSIERPNKKNEIKISLVCKFSFWSFRLTLEDENNL</sequence>
<organism evidence="1 2">
    <name type="scientific">Trichinella papuae</name>
    <dbReference type="NCBI Taxonomy" id="268474"/>
    <lineage>
        <taxon>Eukaryota</taxon>
        <taxon>Metazoa</taxon>
        <taxon>Ecdysozoa</taxon>
        <taxon>Nematoda</taxon>
        <taxon>Enoplea</taxon>
        <taxon>Dorylaimia</taxon>
        <taxon>Trichinellida</taxon>
        <taxon>Trichinellidae</taxon>
        <taxon>Trichinella</taxon>
    </lineage>
</organism>
<dbReference type="EMBL" id="JYDO01000163">
    <property type="protein sequence ID" value="KRZ68488.1"/>
    <property type="molecule type" value="Genomic_DNA"/>
</dbReference>
<proteinExistence type="predicted"/>
<reference evidence="1 2" key="1">
    <citation type="submission" date="2015-01" db="EMBL/GenBank/DDBJ databases">
        <title>Evolution of Trichinella species and genotypes.</title>
        <authorList>
            <person name="Korhonen P.K."/>
            <person name="Edoardo P."/>
            <person name="Giuseppe L.R."/>
            <person name="Gasser R.B."/>
        </authorList>
    </citation>
    <scope>NUCLEOTIDE SEQUENCE [LARGE SCALE GENOMIC DNA]</scope>
    <source>
        <strain evidence="1">ISS1980</strain>
    </source>
</reference>
<comment type="caution">
    <text evidence="1">The sequence shown here is derived from an EMBL/GenBank/DDBJ whole genome shotgun (WGS) entry which is preliminary data.</text>
</comment>
<dbReference type="AlphaFoldDB" id="A0A0V1M9K7"/>
<evidence type="ECO:0000313" key="2">
    <source>
        <dbReference type="Proteomes" id="UP000054843"/>
    </source>
</evidence>
<name>A0A0V1M9K7_9BILA</name>
<dbReference type="Proteomes" id="UP000054843">
    <property type="component" value="Unassembled WGS sequence"/>
</dbReference>
<accession>A0A0V1M9K7</accession>
<evidence type="ECO:0000313" key="1">
    <source>
        <dbReference type="EMBL" id="KRZ68488.1"/>
    </source>
</evidence>
<keyword evidence="2" id="KW-1185">Reference proteome</keyword>
<protein>
    <submittedName>
        <fullName evidence="1">Uncharacterized protein</fullName>
    </submittedName>
</protein>